<evidence type="ECO:0000256" key="2">
    <source>
        <dbReference type="SAM" id="SignalP"/>
    </source>
</evidence>
<dbReference type="PANTHER" id="PTHR35580">
    <property type="entry name" value="CELL SURFACE GLYCOPROTEIN (S-LAYER PROTEIN)-LIKE PROTEIN"/>
    <property type="match status" value="1"/>
</dbReference>
<keyword evidence="5" id="KW-1185">Reference proteome</keyword>
<dbReference type="RefSeq" id="WP_221259829.1">
    <property type="nucleotide sequence ID" value="NZ_AP024749.1"/>
</dbReference>
<dbReference type="Pfam" id="PF18962">
    <property type="entry name" value="Por_Secre_tail"/>
    <property type="match status" value="1"/>
</dbReference>
<dbReference type="Proteomes" id="UP000825258">
    <property type="component" value="Chromosome"/>
</dbReference>
<proteinExistence type="predicted"/>
<feature type="domain" description="Secretion system C-terminal sorting" evidence="3">
    <location>
        <begin position="498"/>
        <end position="566"/>
    </location>
</feature>
<feature type="signal peptide" evidence="2">
    <location>
        <begin position="1"/>
        <end position="17"/>
    </location>
</feature>
<gene>
    <name evidence="4" type="ORF">KK2020170_10950</name>
</gene>
<evidence type="ECO:0000256" key="1">
    <source>
        <dbReference type="ARBA" id="ARBA00022729"/>
    </source>
</evidence>
<keyword evidence="1 2" id="KW-0732">Signal</keyword>
<protein>
    <recommendedName>
        <fullName evidence="3">Secretion system C-terminal sorting domain-containing protein</fullName>
    </recommendedName>
</protein>
<dbReference type="Pfam" id="PF06739">
    <property type="entry name" value="SBBP"/>
    <property type="match status" value="1"/>
</dbReference>
<feature type="chain" id="PRO_5046018497" description="Secretion system C-terminal sorting domain-containing protein" evidence="2">
    <location>
        <begin position="18"/>
        <end position="569"/>
    </location>
</feature>
<organism evidence="4 5">
    <name type="scientific">Flavobacterium okayamense</name>
    <dbReference type="NCBI Taxonomy" id="2830782"/>
    <lineage>
        <taxon>Bacteria</taxon>
        <taxon>Pseudomonadati</taxon>
        <taxon>Bacteroidota</taxon>
        <taxon>Flavobacteriia</taxon>
        <taxon>Flavobacteriales</taxon>
        <taxon>Flavobacteriaceae</taxon>
        <taxon>Flavobacterium</taxon>
    </lineage>
</organism>
<dbReference type="InterPro" id="IPR052918">
    <property type="entry name" value="Motility_Chemotaxis_Reg"/>
</dbReference>
<dbReference type="InterPro" id="IPR026444">
    <property type="entry name" value="Secre_tail"/>
</dbReference>
<name>A0ABM7S404_9FLAO</name>
<dbReference type="NCBIfam" id="TIGR04183">
    <property type="entry name" value="Por_Secre_tail"/>
    <property type="match status" value="1"/>
</dbReference>
<sequence>MKVIKLFLLFFSANLLSQDYNLEWANPLNGNSDVIISEHVVDSNENIYITGYFIGSVDFDPSANDYILTSPSSTYNNNNDIFIAKYSNDGTLIWAKQLIGTGVADFGLSIDIDTNNNLYMTGYFSQNVDFNPSPSASYNIIVNGSPHAYLLKLDYNGNFIWAKHIVSSASSIGRSVKYYNNHIYLVGSFYGNSDFDFSSNNFILSSNSTQTDGFLAKYSLNGDFIWAKKYGGTTVGETLWGINFDSDNNIYLNGYIRGYGTGSTLIDGTTSVQYFGSDDILILKTNDFGNLIWAKSYGSFNNDYSYGNIIVDNNNSNIYVNGKYSNSVDFNDDPSDTFYLSSGSNCGFILKLNFNGIFQDAIRIGPNGTSTPCLKGFLSQNQIIFCGKFSNTVDFDNSTNNYSLTSSGQEDIYILNLDLNLNFLNAKKISGNGNEIFGGVSLKNEKLYITGAYNGETNFDLLGGSSTLNPLSSYDSFISKYSLTLLTNTSFNLSERKIYPNPFSSIINIDAFDLEKVEIYDSSGKLKLIKRILNEKNIELDLSHLINNTYYIKLINSENSVKYFKIIKE</sequence>
<evidence type="ECO:0000313" key="4">
    <source>
        <dbReference type="EMBL" id="BCY28227.1"/>
    </source>
</evidence>
<accession>A0ABM7S404</accession>
<dbReference type="EMBL" id="AP024749">
    <property type="protein sequence ID" value="BCY28227.1"/>
    <property type="molecule type" value="Genomic_DNA"/>
</dbReference>
<dbReference type="PANTHER" id="PTHR35580:SF1">
    <property type="entry name" value="PHYTASE-LIKE DOMAIN-CONTAINING PROTEIN"/>
    <property type="match status" value="1"/>
</dbReference>
<evidence type="ECO:0000259" key="3">
    <source>
        <dbReference type="Pfam" id="PF18962"/>
    </source>
</evidence>
<reference evidence="4 5" key="1">
    <citation type="submission" date="2021-06" db="EMBL/GenBank/DDBJ databases">
        <title>Whole genome sequences of Flavobacterium sp. KK2020170 and assembly.</title>
        <authorList>
            <person name="Kitahara K."/>
            <person name="Miyoshi S."/>
            <person name="Uesaka K."/>
        </authorList>
    </citation>
    <scope>NUCLEOTIDE SEQUENCE [LARGE SCALE GENOMIC DNA]</scope>
    <source>
        <strain evidence="4 5">KK2020170</strain>
    </source>
</reference>
<dbReference type="InterPro" id="IPR010620">
    <property type="entry name" value="SBBP_repeat"/>
</dbReference>
<evidence type="ECO:0000313" key="5">
    <source>
        <dbReference type="Proteomes" id="UP000825258"/>
    </source>
</evidence>